<name>I1C8R9_RHIO9</name>
<keyword evidence="1" id="KW-0862">Zinc</keyword>
<proteinExistence type="predicted"/>
<keyword evidence="4" id="KW-1185">Reference proteome</keyword>
<gene>
    <name evidence="3" type="ORF">RO3G_09559</name>
</gene>
<dbReference type="EMBL" id="CH476738">
    <property type="protein sequence ID" value="EIE84849.1"/>
    <property type="molecule type" value="Genomic_DNA"/>
</dbReference>
<sequence>MACSDRQKQVCYGCGKNGHTRQFCKRVEDNEGDQLDKYIRDTQASTVSVLNAIHSTSSTELKTATPVLQTDQDFLDELCEALDVESPMDMEHDQTRKSDGPDFNQYIYMSTNVERAIPVQGSLSASTNNYKEECELYVTEGKKN</sequence>
<dbReference type="Proteomes" id="UP000009138">
    <property type="component" value="Unassembled WGS sequence"/>
</dbReference>
<dbReference type="GO" id="GO:0008270">
    <property type="term" value="F:zinc ion binding"/>
    <property type="evidence" value="ECO:0007669"/>
    <property type="project" value="UniProtKB-KW"/>
</dbReference>
<dbReference type="RefSeq" id="XP_067520245.1">
    <property type="nucleotide sequence ID" value="XM_067664144.1"/>
</dbReference>
<dbReference type="VEuPathDB" id="FungiDB:RO3G_09559"/>
<dbReference type="PROSITE" id="PS50158">
    <property type="entry name" value="ZF_CCHC"/>
    <property type="match status" value="1"/>
</dbReference>
<evidence type="ECO:0000256" key="1">
    <source>
        <dbReference type="PROSITE-ProRule" id="PRU00047"/>
    </source>
</evidence>
<dbReference type="InterPro" id="IPR001878">
    <property type="entry name" value="Znf_CCHC"/>
</dbReference>
<feature type="domain" description="CCHC-type" evidence="2">
    <location>
        <begin position="11"/>
        <end position="26"/>
    </location>
</feature>
<dbReference type="AlphaFoldDB" id="I1C8R9"/>
<dbReference type="GO" id="GO:0003676">
    <property type="term" value="F:nucleic acid binding"/>
    <property type="evidence" value="ECO:0007669"/>
    <property type="project" value="InterPro"/>
</dbReference>
<organism evidence="3 4">
    <name type="scientific">Rhizopus delemar (strain RA 99-880 / ATCC MYA-4621 / FGSC 9543 / NRRL 43880)</name>
    <name type="common">Mucormycosis agent</name>
    <name type="synonym">Rhizopus arrhizus var. delemar</name>
    <dbReference type="NCBI Taxonomy" id="246409"/>
    <lineage>
        <taxon>Eukaryota</taxon>
        <taxon>Fungi</taxon>
        <taxon>Fungi incertae sedis</taxon>
        <taxon>Mucoromycota</taxon>
        <taxon>Mucoromycotina</taxon>
        <taxon>Mucoromycetes</taxon>
        <taxon>Mucorales</taxon>
        <taxon>Mucorineae</taxon>
        <taxon>Rhizopodaceae</taxon>
        <taxon>Rhizopus</taxon>
    </lineage>
</organism>
<evidence type="ECO:0000259" key="2">
    <source>
        <dbReference type="PROSITE" id="PS50158"/>
    </source>
</evidence>
<evidence type="ECO:0000313" key="4">
    <source>
        <dbReference type="Proteomes" id="UP000009138"/>
    </source>
</evidence>
<keyword evidence="1" id="KW-0479">Metal-binding</keyword>
<dbReference type="GeneID" id="93616525"/>
<accession>I1C8R9</accession>
<keyword evidence="1" id="KW-0863">Zinc-finger</keyword>
<reference evidence="3 4" key="1">
    <citation type="journal article" date="2009" name="PLoS Genet.">
        <title>Genomic analysis of the basal lineage fungus Rhizopus oryzae reveals a whole-genome duplication.</title>
        <authorList>
            <person name="Ma L.-J."/>
            <person name="Ibrahim A.S."/>
            <person name="Skory C."/>
            <person name="Grabherr M.G."/>
            <person name="Burger G."/>
            <person name="Butler M."/>
            <person name="Elias M."/>
            <person name="Idnurm A."/>
            <person name="Lang B.F."/>
            <person name="Sone T."/>
            <person name="Abe A."/>
            <person name="Calvo S.E."/>
            <person name="Corrochano L.M."/>
            <person name="Engels R."/>
            <person name="Fu J."/>
            <person name="Hansberg W."/>
            <person name="Kim J.-M."/>
            <person name="Kodira C.D."/>
            <person name="Koehrsen M.J."/>
            <person name="Liu B."/>
            <person name="Miranda-Saavedra D."/>
            <person name="O'Leary S."/>
            <person name="Ortiz-Castellanos L."/>
            <person name="Poulter R."/>
            <person name="Rodriguez-Romero J."/>
            <person name="Ruiz-Herrera J."/>
            <person name="Shen Y.-Q."/>
            <person name="Zeng Q."/>
            <person name="Galagan J."/>
            <person name="Birren B.W."/>
            <person name="Cuomo C.A."/>
            <person name="Wickes B.L."/>
        </authorList>
    </citation>
    <scope>NUCLEOTIDE SEQUENCE [LARGE SCALE GENOMIC DNA]</scope>
    <source>
        <strain evidence="4">RA 99-880 / ATCC MYA-4621 / FGSC 9543 / NRRL 43880</strain>
    </source>
</reference>
<evidence type="ECO:0000313" key="3">
    <source>
        <dbReference type="EMBL" id="EIE84849.1"/>
    </source>
</evidence>
<dbReference type="InParanoid" id="I1C8R9"/>
<protein>
    <recommendedName>
        <fullName evidence="2">CCHC-type domain-containing protein</fullName>
    </recommendedName>
</protein>